<dbReference type="EMBL" id="SMFL01000008">
    <property type="protein sequence ID" value="TDE12933.1"/>
    <property type="molecule type" value="Genomic_DNA"/>
</dbReference>
<dbReference type="InterPro" id="IPR011006">
    <property type="entry name" value="CheY-like_superfamily"/>
</dbReference>
<evidence type="ECO:0000259" key="3">
    <source>
        <dbReference type="PROSITE" id="PS50043"/>
    </source>
</evidence>
<dbReference type="CDD" id="cd06170">
    <property type="entry name" value="LuxR_C_like"/>
    <property type="match status" value="1"/>
</dbReference>
<evidence type="ECO:0000256" key="2">
    <source>
        <dbReference type="PROSITE-ProRule" id="PRU00169"/>
    </source>
</evidence>
<dbReference type="InterPro" id="IPR051015">
    <property type="entry name" value="EvgA-like"/>
</dbReference>
<reference evidence="5 6" key="1">
    <citation type="submission" date="2019-03" db="EMBL/GenBank/DDBJ databases">
        <title>Dyadobacter AR-3-6 sp. nov., isolated from arctic soil.</title>
        <authorList>
            <person name="Chaudhary D.K."/>
        </authorList>
    </citation>
    <scope>NUCLEOTIDE SEQUENCE [LARGE SCALE GENOMIC DNA]</scope>
    <source>
        <strain evidence="5 6">AR-3-6</strain>
    </source>
</reference>
<dbReference type="PROSITE" id="PS50043">
    <property type="entry name" value="HTH_LUXR_2"/>
    <property type="match status" value="1"/>
</dbReference>
<accession>A0A4R5DQ65</accession>
<keyword evidence="1" id="KW-0238">DNA-binding</keyword>
<dbReference type="OrthoDB" id="965844at2"/>
<dbReference type="PRINTS" id="PR00038">
    <property type="entry name" value="HTHLUXR"/>
</dbReference>
<name>A0A4R5DQ65_9BACT</name>
<dbReference type="PANTHER" id="PTHR45566:SF2">
    <property type="entry name" value="NARL SUBFAMILY"/>
    <property type="match status" value="1"/>
</dbReference>
<evidence type="ECO:0000259" key="4">
    <source>
        <dbReference type="PROSITE" id="PS50110"/>
    </source>
</evidence>
<keyword evidence="6" id="KW-1185">Reference proteome</keyword>
<dbReference type="InterPro" id="IPR000792">
    <property type="entry name" value="Tscrpt_reg_LuxR_C"/>
</dbReference>
<dbReference type="SUPFAM" id="SSF46894">
    <property type="entry name" value="C-terminal effector domain of the bipartite response regulators"/>
    <property type="match status" value="1"/>
</dbReference>
<dbReference type="Pfam" id="PF00072">
    <property type="entry name" value="Response_reg"/>
    <property type="match status" value="1"/>
</dbReference>
<proteinExistence type="predicted"/>
<dbReference type="Gene3D" id="3.40.50.2300">
    <property type="match status" value="1"/>
</dbReference>
<dbReference type="RefSeq" id="WP_131960353.1">
    <property type="nucleotide sequence ID" value="NZ_SMFL01000008.1"/>
</dbReference>
<feature type="domain" description="HTH luxR-type" evidence="3">
    <location>
        <begin position="147"/>
        <end position="212"/>
    </location>
</feature>
<dbReference type="SUPFAM" id="SSF52172">
    <property type="entry name" value="CheY-like"/>
    <property type="match status" value="1"/>
</dbReference>
<keyword evidence="2" id="KW-0597">Phosphoprotein</keyword>
<organism evidence="5 6">
    <name type="scientific">Dyadobacter psychrotolerans</name>
    <dbReference type="NCBI Taxonomy" id="2541721"/>
    <lineage>
        <taxon>Bacteria</taxon>
        <taxon>Pseudomonadati</taxon>
        <taxon>Bacteroidota</taxon>
        <taxon>Cytophagia</taxon>
        <taxon>Cytophagales</taxon>
        <taxon>Spirosomataceae</taxon>
        <taxon>Dyadobacter</taxon>
    </lineage>
</organism>
<dbReference type="PROSITE" id="PS50110">
    <property type="entry name" value="RESPONSE_REGULATORY"/>
    <property type="match status" value="1"/>
</dbReference>
<comment type="caution">
    <text evidence="5">The sequence shown here is derived from an EMBL/GenBank/DDBJ whole genome shotgun (WGS) entry which is preliminary data.</text>
</comment>
<dbReference type="AlphaFoldDB" id="A0A4R5DQ65"/>
<dbReference type="Proteomes" id="UP000294850">
    <property type="component" value="Unassembled WGS sequence"/>
</dbReference>
<dbReference type="GO" id="GO:0000160">
    <property type="term" value="P:phosphorelay signal transduction system"/>
    <property type="evidence" value="ECO:0007669"/>
    <property type="project" value="InterPro"/>
</dbReference>
<gene>
    <name evidence="5" type="ORF">E0F88_21605</name>
</gene>
<dbReference type="GO" id="GO:0003677">
    <property type="term" value="F:DNA binding"/>
    <property type="evidence" value="ECO:0007669"/>
    <property type="project" value="UniProtKB-KW"/>
</dbReference>
<dbReference type="PANTHER" id="PTHR45566">
    <property type="entry name" value="HTH-TYPE TRANSCRIPTIONAL REGULATOR YHJB-RELATED"/>
    <property type="match status" value="1"/>
</dbReference>
<dbReference type="SMART" id="SM00448">
    <property type="entry name" value="REC"/>
    <property type="match status" value="1"/>
</dbReference>
<evidence type="ECO:0000313" key="5">
    <source>
        <dbReference type="EMBL" id="TDE12933.1"/>
    </source>
</evidence>
<dbReference type="Pfam" id="PF00196">
    <property type="entry name" value="GerE"/>
    <property type="match status" value="1"/>
</dbReference>
<dbReference type="SMART" id="SM00421">
    <property type="entry name" value="HTH_LUXR"/>
    <property type="match status" value="1"/>
</dbReference>
<feature type="domain" description="Response regulatory" evidence="4">
    <location>
        <begin position="12"/>
        <end position="128"/>
    </location>
</feature>
<dbReference type="InterPro" id="IPR001789">
    <property type="entry name" value="Sig_transdc_resp-reg_receiver"/>
</dbReference>
<dbReference type="GO" id="GO:0006355">
    <property type="term" value="P:regulation of DNA-templated transcription"/>
    <property type="evidence" value="ECO:0007669"/>
    <property type="project" value="InterPro"/>
</dbReference>
<dbReference type="InterPro" id="IPR016032">
    <property type="entry name" value="Sig_transdc_resp-reg_C-effctor"/>
</dbReference>
<sequence length="214" mass="24055">MTGEDTFLPSCKIMLLDDHELFAQSLQLMLEQIIPGAQISYFKRTEDAKKELTLQNYRFLIADLMIPGSNVGEFITYCKKNVSGLSILIVSSIMDLRMVKTYIDMGADAYLSKGTNSYELKMALEKTYIGKKFISSDLSAELIAGQSVSPAEHLTNKELEVLKLVAAGHNVRNTAELLHISPYTVMAHRRNIMKKLELHTASELVGYAYRNKLI</sequence>
<protein>
    <submittedName>
        <fullName evidence="5">Response regulator transcription factor</fullName>
    </submittedName>
</protein>
<dbReference type="CDD" id="cd00156">
    <property type="entry name" value="REC"/>
    <property type="match status" value="1"/>
</dbReference>
<evidence type="ECO:0000313" key="6">
    <source>
        <dbReference type="Proteomes" id="UP000294850"/>
    </source>
</evidence>
<feature type="modified residue" description="4-aspartylphosphate" evidence="2">
    <location>
        <position position="63"/>
    </location>
</feature>
<evidence type="ECO:0000256" key="1">
    <source>
        <dbReference type="ARBA" id="ARBA00023125"/>
    </source>
</evidence>